<keyword evidence="3" id="KW-0210">Decarboxylase</keyword>
<feature type="domain" description="Orn/Lys/Arg decarboxylase C-terminal" evidence="8">
    <location>
        <begin position="438"/>
        <end position="495"/>
    </location>
</feature>
<keyword evidence="5" id="KW-0456">Lyase</keyword>
<dbReference type="Proteomes" id="UP000466848">
    <property type="component" value="Chromosome"/>
</dbReference>
<dbReference type="InterPro" id="IPR052357">
    <property type="entry name" value="Orn_Lys_Arg_decarboxylase-I"/>
</dbReference>
<feature type="domain" description="Orn/Lys/Arg decarboxylases family 1 pyridoxal-P attachment site" evidence="7">
    <location>
        <begin position="8"/>
        <end position="204"/>
    </location>
</feature>
<proteinExistence type="inferred from homology"/>
<comment type="similarity">
    <text evidence="2">Belongs to the Orn/Lys/Arg decarboxylase class-I family.</text>
</comment>
<evidence type="ECO:0000256" key="2">
    <source>
        <dbReference type="ARBA" id="ARBA00010671"/>
    </source>
</evidence>
<feature type="region of interest" description="Disordered" evidence="6">
    <location>
        <begin position="211"/>
        <end position="236"/>
    </location>
</feature>
<dbReference type="AlphaFoldDB" id="A0A858BX24"/>
<organism evidence="9 10">
    <name type="scientific">Aminipila butyrica</name>
    <dbReference type="NCBI Taxonomy" id="433296"/>
    <lineage>
        <taxon>Bacteria</taxon>
        <taxon>Bacillati</taxon>
        <taxon>Bacillota</taxon>
        <taxon>Clostridia</taxon>
        <taxon>Peptostreptococcales</taxon>
        <taxon>Anaerovoracaceae</taxon>
        <taxon>Aminipila</taxon>
    </lineage>
</organism>
<accession>A0A858BX24</accession>
<dbReference type="RefSeq" id="WP_163066898.1">
    <property type="nucleotide sequence ID" value="NZ_CP048649.1"/>
</dbReference>
<dbReference type="KEGG" id="abut:Ami103574_10135"/>
<gene>
    <name evidence="9" type="ORF">Ami103574_10135</name>
</gene>
<dbReference type="SUPFAM" id="SSF53383">
    <property type="entry name" value="PLP-dependent transferases"/>
    <property type="match status" value="1"/>
</dbReference>
<dbReference type="EMBL" id="CP048649">
    <property type="protein sequence ID" value="QIB69658.1"/>
    <property type="molecule type" value="Genomic_DNA"/>
</dbReference>
<dbReference type="GO" id="GO:0008483">
    <property type="term" value="F:transaminase activity"/>
    <property type="evidence" value="ECO:0007669"/>
    <property type="project" value="UniProtKB-KW"/>
</dbReference>
<keyword evidence="9" id="KW-0808">Transferase</keyword>
<keyword evidence="4" id="KW-0663">Pyridoxal phosphate</keyword>
<evidence type="ECO:0000313" key="9">
    <source>
        <dbReference type="EMBL" id="QIB69658.1"/>
    </source>
</evidence>
<dbReference type="InterPro" id="IPR000310">
    <property type="entry name" value="Orn/Lys/Arg_deCO2ase_major_dom"/>
</dbReference>
<comment type="cofactor">
    <cofactor evidence="1">
        <name>pyridoxal 5'-phosphate</name>
        <dbReference type="ChEBI" id="CHEBI:597326"/>
    </cofactor>
</comment>
<dbReference type="InterPro" id="IPR015421">
    <property type="entry name" value="PyrdxlP-dep_Trfase_major"/>
</dbReference>
<evidence type="ECO:0000256" key="1">
    <source>
        <dbReference type="ARBA" id="ARBA00001933"/>
    </source>
</evidence>
<evidence type="ECO:0000259" key="8">
    <source>
        <dbReference type="Pfam" id="PF03711"/>
    </source>
</evidence>
<dbReference type="Pfam" id="PF01276">
    <property type="entry name" value="OKR_DC_1"/>
    <property type="match status" value="2"/>
</dbReference>
<evidence type="ECO:0000259" key="7">
    <source>
        <dbReference type="Pfam" id="PF01276"/>
    </source>
</evidence>
<dbReference type="GO" id="GO:0016831">
    <property type="term" value="F:carboxy-lyase activity"/>
    <property type="evidence" value="ECO:0007669"/>
    <property type="project" value="UniProtKB-KW"/>
</dbReference>
<sequence>MKEQRGITSFLMAHRSGNPVSFHMPGHKGARLYRQFGYDSVLDHLMDCDITEIQGADNLFQAEGIIRETMAKYEELYQVRKSYLLVNGTSGGLIAAILSAVKPGGKLLLARNCHKSVFNAMSLGRIQPAYIYPQMLDQFGISGQVEPEAVRQQLLAHPDAEAVILTSPNYYGICSDIQQIADLVHKAGKILIIDQAHGAHLKFFSRFSGEETGTGTRVSPINEEGKDEGNGRNPLPKAAEECGADVVINSIHKTLASFTQSAVLNVVSERIDLDLLEDKLQLVESTSPSYLLMSSLDINANLLLEQGPQLMGQWRDHLLAFYKEARQLPGLRLIDKGTAMDWTKINLDMSAWGLSGHEAEALLLEQNIFAELVTGNILMCMSGIGNVKSDYDRLLQTLEDLCHKRDHGRAANAKVPAGRLMELARAIPEPQKLYPLPERKELVSLSDAVGQICALSIIPYPPGIPLVCPGEVISSEAVAYVKALKEAGQTVMGLSPSGQVAVGGRPAE</sequence>
<evidence type="ECO:0000256" key="6">
    <source>
        <dbReference type="SAM" id="MobiDB-lite"/>
    </source>
</evidence>
<dbReference type="PANTHER" id="PTHR43277:SF4">
    <property type="entry name" value="ARGININE DECARBOXYLASE"/>
    <property type="match status" value="1"/>
</dbReference>
<keyword evidence="9" id="KW-0032">Aminotransferase</keyword>
<dbReference type="Pfam" id="PF03711">
    <property type="entry name" value="OKR_DC_1_C"/>
    <property type="match status" value="1"/>
</dbReference>
<dbReference type="PANTHER" id="PTHR43277">
    <property type="entry name" value="ARGININE DECARBOXYLASE"/>
    <property type="match status" value="1"/>
</dbReference>
<evidence type="ECO:0000256" key="5">
    <source>
        <dbReference type="ARBA" id="ARBA00023239"/>
    </source>
</evidence>
<evidence type="ECO:0000256" key="3">
    <source>
        <dbReference type="ARBA" id="ARBA00022793"/>
    </source>
</evidence>
<evidence type="ECO:0000256" key="4">
    <source>
        <dbReference type="ARBA" id="ARBA00022898"/>
    </source>
</evidence>
<reference evidence="9 10" key="1">
    <citation type="submission" date="2020-02" db="EMBL/GenBank/DDBJ databases">
        <authorList>
            <person name="Kim Y.B."/>
            <person name="Roh S.W."/>
        </authorList>
    </citation>
    <scope>NUCLEOTIDE SEQUENCE [LARGE SCALE GENOMIC DNA]</scope>
    <source>
        <strain evidence="9 10">DSM 103574</strain>
    </source>
</reference>
<dbReference type="InterPro" id="IPR015424">
    <property type="entry name" value="PyrdxlP-dep_Trfase"/>
</dbReference>
<feature type="domain" description="Orn/Lys/Arg decarboxylases family 1 pyridoxal-P attachment site" evidence="7">
    <location>
        <begin position="243"/>
        <end position="317"/>
    </location>
</feature>
<dbReference type="Gene3D" id="3.40.640.10">
    <property type="entry name" value="Type I PLP-dependent aspartate aminotransferase-like (Major domain)"/>
    <property type="match status" value="1"/>
</dbReference>
<evidence type="ECO:0000313" key="10">
    <source>
        <dbReference type="Proteomes" id="UP000466848"/>
    </source>
</evidence>
<name>A0A858BX24_9FIRM</name>
<keyword evidence="10" id="KW-1185">Reference proteome</keyword>
<dbReference type="Gene3D" id="3.90.100.10">
    <property type="entry name" value="Orn/Lys/Arg decarboxylase, C-terminal domain"/>
    <property type="match status" value="1"/>
</dbReference>
<protein>
    <submittedName>
        <fullName evidence="9">Aminotransferase class V-fold PLP-dependent enzyme</fullName>
    </submittedName>
</protein>
<dbReference type="InterPro" id="IPR008286">
    <property type="entry name" value="Prn/Lys/Arg_de-COase_C"/>
</dbReference>